<dbReference type="EMBL" id="MU855625">
    <property type="protein sequence ID" value="KAK3900917.1"/>
    <property type="molecule type" value="Genomic_DNA"/>
</dbReference>
<sequence length="83" mass="8425">MSSSPPLATMAPESDALEDNRPPPPPKSPPPTTTTVPVSAAAPPPSSSSPHPALSDHCTSDRPTPSGAIPAGELRKLNNIAVR</sequence>
<proteinExistence type="predicted"/>
<dbReference type="AlphaFoldDB" id="A0AAN6RRP1"/>
<evidence type="ECO:0000256" key="1">
    <source>
        <dbReference type="SAM" id="MobiDB-lite"/>
    </source>
</evidence>
<feature type="compositionally biased region" description="Pro residues" evidence="1">
    <location>
        <begin position="22"/>
        <end position="32"/>
    </location>
</feature>
<keyword evidence="3" id="KW-1185">Reference proteome</keyword>
<feature type="region of interest" description="Disordered" evidence="1">
    <location>
        <begin position="1"/>
        <end position="83"/>
    </location>
</feature>
<gene>
    <name evidence="2" type="ORF">C8A05DRAFT_35414</name>
</gene>
<comment type="caution">
    <text evidence="2">The sequence shown here is derived from an EMBL/GenBank/DDBJ whole genome shotgun (WGS) entry which is preliminary data.</text>
</comment>
<accession>A0AAN6RRP1</accession>
<evidence type="ECO:0000313" key="3">
    <source>
        <dbReference type="Proteomes" id="UP001303889"/>
    </source>
</evidence>
<protein>
    <submittedName>
        <fullName evidence="2">Uncharacterized protein</fullName>
    </submittedName>
</protein>
<organism evidence="2 3">
    <name type="scientific">Staphylotrichum tortipilum</name>
    <dbReference type="NCBI Taxonomy" id="2831512"/>
    <lineage>
        <taxon>Eukaryota</taxon>
        <taxon>Fungi</taxon>
        <taxon>Dikarya</taxon>
        <taxon>Ascomycota</taxon>
        <taxon>Pezizomycotina</taxon>
        <taxon>Sordariomycetes</taxon>
        <taxon>Sordariomycetidae</taxon>
        <taxon>Sordariales</taxon>
        <taxon>Chaetomiaceae</taxon>
        <taxon>Staphylotrichum</taxon>
    </lineage>
</organism>
<reference evidence="2" key="2">
    <citation type="submission" date="2023-05" db="EMBL/GenBank/DDBJ databases">
        <authorList>
            <consortium name="Lawrence Berkeley National Laboratory"/>
            <person name="Steindorff A."/>
            <person name="Hensen N."/>
            <person name="Bonometti L."/>
            <person name="Westerberg I."/>
            <person name="Brannstrom I.O."/>
            <person name="Guillou S."/>
            <person name="Cros-Aarteil S."/>
            <person name="Calhoun S."/>
            <person name="Haridas S."/>
            <person name="Kuo A."/>
            <person name="Mondo S."/>
            <person name="Pangilinan J."/>
            <person name="Riley R."/>
            <person name="Labutti K."/>
            <person name="Andreopoulos B."/>
            <person name="Lipzen A."/>
            <person name="Chen C."/>
            <person name="Yanf M."/>
            <person name="Daum C."/>
            <person name="Ng V."/>
            <person name="Clum A."/>
            <person name="Ohm R."/>
            <person name="Martin F."/>
            <person name="Silar P."/>
            <person name="Natvig D."/>
            <person name="Lalanne C."/>
            <person name="Gautier V."/>
            <person name="Ament-Velasquez S.L."/>
            <person name="Kruys A."/>
            <person name="Hutchinson M.I."/>
            <person name="Powell A.J."/>
            <person name="Barry K."/>
            <person name="Miller A.N."/>
            <person name="Grigoriev I.V."/>
            <person name="Debuchy R."/>
            <person name="Gladieux P."/>
            <person name="Thoren M.H."/>
            <person name="Johannesson H."/>
        </authorList>
    </citation>
    <scope>NUCLEOTIDE SEQUENCE</scope>
    <source>
        <strain evidence="2">CBS 103.79</strain>
    </source>
</reference>
<feature type="non-terminal residue" evidence="2">
    <location>
        <position position="83"/>
    </location>
</feature>
<reference evidence="2" key="1">
    <citation type="journal article" date="2023" name="Mol. Phylogenet. Evol.">
        <title>Genome-scale phylogeny and comparative genomics of the fungal order Sordariales.</title>
        <authorList>
            <person name="Hensen N."/>
            <person name="Bonometti L."/>
            <person name="Westerberg I."/>
            <person name="Brannstrom I.O."/>
            <person name="Guillou S."/>
            <person name="Cros-Aarteil S."/>
            <person name="Calhoun S."/>
            <person name="Haridas S."/>
            <person name="Kuo A."/>
            <person name="Mondo S."/>
            <person name="Pangilinan J."/>
            <person name="Riley R."/>
            <person name="LaButti K."/>
            <person name="Andreopoulos B."/>
            <person name="Lipzen A."/>
            <person name="Chen C."/>
            <person name="Yan M."/>
            <person name="Daum C."/>
            <person name="Ng V."/>
            <person name="Clum A."/>
            <person name="Steindorff A."/>
            <person name="Ohm R.A."/>
            <person name="Martin F."/>
            <person name="Silar P."/>
            <person name="Natvig D.O."/>
            <person name="Lalanne C."/>
            <person name="Gautier V."/>
            <person name="Ament-Velasquez S.L."/>
            <person name="Kruys A."/>
            <person name="Hutchinson M.I."/>
            <person name="Powell A.J."/>
            <person name="Barry K."/>
            <person name="Miller A.N."/>
            <person name="Grigoriev I.V."/>
            <person name="Debuchy R."/>
            <person name="Gladieux P."/>
            <person name="Hiltunen Thoren M."/>
            <person name="Johannesson H."/>
        </authorList>
    </citation>
    <scope>NUCLEOTIDE SEQUENCE</scope>
    <source>
        <strain evidence="2">CBS 103.79</strain>
    </source>
</reference>
<evidence type="ECO:0000313" key="2">
    <source>
        <dbReference type="EMBL" id="KAK3900917.1"/>
    </source>
</evidence>
<dbReference type="Proteomes" id="UP001303889">
    <property type="component" value="Unassembled WGS sequence"/>
</dbReference>
<name>A0AAN6RRP1_9PEZI</name>